<organism evidence="3 4">
    <name type="scientific">Terrisporobacter petrolearius</name>
    <dbReference type="NCBI Taxonomy" id="1460447"/>
    <lineage>
        <taxon>Bacteria</taxon>
        <taxon>Bacillati</taxon>
        <taxon>Bacillota</taxon>
        <taxon>Clostridia</taxon>
        <taxon>Peptostreptococcales</taxon>
        <taxon>Peptostreptococcaceae</taxon>
        <taxon>Terrisporobacter</taxon>
    </lineage>
</organism>
<dbReference type="Proteomes" id="UP001477947">
    <property type="component" value="Chromosome"/>
</dbReference>
<evidence type="ECO:0000313" key="3">
    <source>
        <dbReference type="EMBL" id="XAM40673.1"/>
    </source>
</evidence>
<evidence type="ECO:0000256" key="1">
    <source>
        <dbReference type="SAM" id="MobiDB-lite"/>
    </source>
</evidence>
<protein>
    <recommendedName>
        <fullName evidence="5">Lipoprotein</fullName>
    </recommendedName>
</protein>
<keyword evidence="2" id="KW-0812">Transmembrane</keyword>
<proteinExistence type="predicted"/>
<keyword evidence="4" id="KW-1185">Reference proteome</keyword>
<reference evidence="3 4" key="1">
    <citation type="submission" date="2024-04" db="EMBL/GenBank/DDBJ databases">
        <title>Isolation and characterization of novel acetogenic strains of the genera Terrisporobacter and Acetoanaerobium.</title>
        <authorList>
            <person name="Boeer T."/>
            <person name="Schueler M.A."/>
            <person name="Lueschen A."/>
            <person name="Eysell L."/>
            <person name="Droege J."/>
            <person name="Heinemann M."/>
            <person name="Engelhardt L."/>
            <person name="Basen M."/>
            <person name="Daniel R."/>
        </authorList>
    </citation>
    <scope>NUCLEOTIDE SEQUENCE [LARGE SCALE GENOMIC DNA]</scope>
    <source>
        <strain evidence="3 4">ELB</strain>
    </source>
</reference>
<evidence type="ECO:0008006" key="5">
    <source>
        <dbReference type="Google" id="ProtNLM"/>
    </source>
</evidence>
<feature type="region of interest" description="Disordered" evidence="1">
    <location>
        <begin position="28"/>
        <end position="105"/>
    </location>
</feature>
<feature type="compositionally biased region" description="Low complexity" evidence="1">
    <location>
        <begin position="76"/>
        <end position="105"/>
    </location>
</feature>
<gene>
    <name evidence="3" type="ORF">TPELB_09830</name>
</gene>
<name>A0ABZ3FDD5_9FIRM</name>
<keyword evidence="2" id="KW-1133">Transmembrane helix</keyword>
<keyword evidence="2" id="KW-0472">Membrane</keyword>
<evidence type="ECO:0000256" key="2">
    <source>
        <dbReference type="SAM" id="Phobius"/>
    </source>
</evidence>
<sequence length="294" mass="31899">MNKKLIIGVIVVIILGFGGFKIWTDHKGGETKESTASNFAKSKGESKGLEEGEKGENQLNNSENKSDISDTNTQQSVNVDSNSPNNDDKNTNSNNSSDSNISSSTKIKTPYNVSITGMRIAKIGGFSGTFVENGRNKKVSNILALEVKNSSKKDLQYGEIKLKINGKKTATFKLTNLPAGKTVTVMESTGSISYNSADDYKYEDATYAAVEQLPMSSNKIKVSTKGSSIAIKNISGKDLGTVYVYYKNTKGSSYIGGITYRAKFEGVDKDKSYTIETSHFSKANSEIVMIDTEK</sequence>
<dbReference type="EMBL" id="CP154622">
    <property type="protein sequence ID" value="XAM40673.1"/>
    <property type="molecule type" value="Genomic_DNA"/>
</dbReference>
<dbReference type="RefSeq" id="WP_343338780.1">
    <property type="nucleotide sequence ID" value="NZ_CP154622.1"/>
</dbReference>
<accession>A0ABZ3FDD5</accession>
<feature type="compositionally biased region" description="Basic and acidic residues" evidence="1">
    <location>
        <begin position="42"/>
        <end position="56"/>
    </location>
</feature>
<feature type="transmembrane region" description="Helical" evidence="2">
    <location>
        <begin position="6"/>
        <end position="24"/>
    </location>
</feature>
<evidence type="ECO:0000313" key="4">
    <source>
        <dbReference type="Proteomes" id="UP001477947"/>
    </source>
</evidence>
<feature type="compositionally biased region" description="Polar residues" evidence="1">
    <location>
        <begin position="57"/>
        <end position="75"/>
    </location>
</feature>